<feature type="transmembrane region" description="Helical" evidence="5">
    <location>
        <begin position="32"/>
        <end position="53"/>
    </location>
</feature>
<dbReference type="InterPro" id="IPR051533">
    <property type="entry name" value="WaaL-like"/>
</dbReference>
<feature type="domain" description="O-antigen ligase-related" evidence="6">
    <location>
        <begin position="4"/>
        <end position="133"/>
    </location>
</feature>
<keyword evidence="2 5" id="KW-0812">Transmembrane</keyword>
<evidence type="ECO:0000256" key="3">
    <source>
        <dbReference type="ARBA" id="ARBA00022989"/>
    </source>
</evidence>
<keyword evidence="8" id="KW-1185">Reference proteome</keyword>
<dbReference type="PANTHER" id="PTHR37422">
    <property type="entry name" value="TEICHURONIC ACID BIOSYNTHESIS PROTEIN TUAE"/>
    <property type="match status" value="1"/>
</dbReference>
<keyword evidence="3 5" id="KW-1133">Transmembrane helix</keyword>
<dbReference type="PANTHER" id="PTHR37422:SF13">
    <property type="entry name" value="LIPOPOLYSACCHARIDE BIOSYNTHESIS PROTEIN PA4999-RELATED"/>
    <property type="match status" value="1"/>
</dbReference>
<evidence type="ECO:0000256" key="1">
    <source>
        <dbReference type="ARBA" id="ARBA00004141"/>
    </source>
</evidence>
<name>A0ABQ7FQI9_9ACTN</name>
<organism evidence="7 8">
    <name type="scientific">Streptomyces lycii</name>
    <dbReference type="NCBI Taxonomy" id="2654337"/>
    <lineage>
        <taxon>Bacteria</taxon>
        <taxon>Bacillati</taxon>
        <taxon>Actinomycetota</taxon>
        <taxon>Actinomycetes</taxon>
        <taxon>Kitasatosporales</taxon>
        <taxon>Streptomycetaceae</taxon>
        <taxon>Streptomyces</taxon>
    </lineage>
</organism>
<feature type="non-terminal residue" evidence="7">
    <location>
        <position position="1"/>
    </location>
</feature>
<reference evidence="7 8" key="1">
    <citation type="submission" date="2019-10" db="EMBL/GenBank/DDBJ databases">
        <title>Streptomyces tenebrisbrunneis sp.nov., an endogenous actinomycete isolated from of Lycium ruthenicum.</title>
        <authorList>
            <person name="Ma L."/>
        </authorList>
    </citation>
    <scope>NUCLEOTIDE SEQUENCE [LARGE SCALE GENOMIC DNA]</scope>
    <source>
        <strain evidence="7 8">TRM 66187</strain>
    </source>
</reference>
<evidence type="ECO:0000256" key="4">
    <source>
        <dbReference type="ARBA" id="ARBA00023136"/>
    </source>
</evidence>
<evidence type="ECO:0000256" key="5">
    <source>
        <dbReference type="SAM" id="Phobius"/>
    </source>
</evidence>
<keyword evidence="7" id="KW-0436">Ligase</keyword>
<dbReference type="RefSeq" id="WP_170315784.1">
    <property type="nucleotide sequence ID" value="NZ_WHPN01000143.1"/>
</dbReference>
<evidence type="ECO:0000256" key="2">
    <source>
        <dbReference type="ARBA" id="ARBA00022692"/>
    </source>
</evidence>
<protein>
    <submittedName>
        <fullName evidence="7">O-antigen ligase family protein</fullName>
    </submittedName>
</protein>
<comment type="subcellular location">
    <subcellularLocation>
        <location evidence="1">Membrane</location>
        <topology evidence="1">Multi-pass membrane protein</topology>
    </subcellularLocation>
</comment>
<feature type="transmembrane region" description="Helical" evidence="5">
    <location>
        <begin position="126"/>
        <end position="145"/>
    </location>
</feature>
<feature type="transmembrane region" description="Helical" evidence="5">
    <location>
        <begin position="6"/>
        <end position="25"/>
    </location>
</feature>
<dbReference type="Proteomes" id="UP000621266">
    <property type="component" value="Unassembled WGS sequence"/>
</dbReference>
<dbReference type="EMBL" id="WHPN01000143">
    <property type="protein sequence ID" value="KAF4410016.1"/>
    <property type="molecule type" value="Genomic_DNA"/>
</dbReference>
<dbReference type="InterPro" id="IPR007016">
    <property type="entry name" value="O-antigen_ligase-rel_domated"/>
</dbReference>
<dbReference type="Pfam" id="PF04932">
    <property type="entry name" value="Wzy_C"/>
    <property type="match status" value="1"/>
</dbReference>
<feature type="transmembrane region" description="Helical" evidence="5">
    <location>
        <begin position="152"/>
        <end position="170"/>
    </location>
</feature>
<gene>
    <name evidence="7" type="ORF">GCU69_06080</name>
</gene>
<dbReference type="GO" id="GO:0016874">
    <property type="term" value="F:ligase activity"/>
    <property type="evidence" value="ECO:0007669"/>
    <property type="project" value="UniProtKB-KW"/>
</dbReference>
<comment type="caution">
    <text evidence="7">The sequence shown here is derived from an EMBL/GenBank/DDBJ whole genome shotgun (WGS) entry which is preliminary data.</text>
</comment>
<evidence type="ECO:0000259" key="6">
    <source>
        <dbReference type="Pfam" id="PF04932"/>
    </source>
</evidence>
<accession>A0ABQ7FQI9</accession>
<evidence type="ECO:0000313" key="8">
    <source>
        <dbReference type="Proteomes" id="UP000621266"/>
    </source>
</evidence>
<sequence>VAGALLGSPAGCVAALAVLLCSLAAAQTRRRLLGLAGCALAALLVTGGTWALAEGALPRGLSVTLEGRLTESRVLLWRDAVAIAGERPVLGAGPDRFAALSETVAAAPLSGGKPHSALLQLAAEQGLPGVALLGAAFGWTLVALARSPRPTPVVLTAGASLTLLAALASVGNALSFAQVTVAAGLLAGLATARPLAGSELPARSVAPAKDVRPAP</sequence>
<keyword evidence="4 5" id="KW-0472">Membrane</keyword>
<evidence type="ECO:0000313" key="7">
    <source>
        <dbReference type="EMBL" id="KAF4410016.1"/>
    </source>
</evidence>
<proteinExistence type="predicted"/>